<dbReference type="Gene3D" id="1.10.260.40">
    <property type="entry name" value="lambda repressor-like DNA-binding domains"/>
    <property type="match status" value="1"/>
</dbReference>
<dbReference type="GO" id="GO:0003677">
    <property type="term" value="F:DNA binding"/>
    <property type="evidence" value="ECO:0007669"/>
    <property type="project" value="InterPro"/>
</dbReference>
<dbReference type="InterPro" id="IPR010982">
    <property type="entry name" value="Lambda_DNA-bd_dom_sf"/>
</dbReference>
<dbReference type="Pfam" id="PF13744">
    <property type="entry name" value="HTH_37"/>
    <property type="match status" value="1"/>
</dbReference>
<evidence type="ECO:0000259" key="1">
    <source>
        <dbReference type="Pfam" id="PF13744"/>
    </source>
</evidence>
<dbReference type="InterPro" id="IPR001387">
    <property type="entry name" value="Cro/C1-type_HTH"/>
</dbReference>
<dbReference type="CDD" id="cd00093">
    <property type="entry name" value="HTH_XRE"/>
    <property type="match status" value="1"/>
</dbReference>
<reference evidence="2 3" key="1">
    <citation type="submission" date="2014-09" db="EMBL/GenBank/DDBJ databases">
        <authorList>
            <person name="Loux Valentin"/>
            <person name="Dugat Thibaut"/>
        </authorList>
    </citation>
    <scope>NUCLEOTIDE SEQUENCE [LARGE SCALE GENOMIC DNA]</scope>
    <source>
        <strain evidence="2 3">BOV-10_179</strain>
    </source>
</reference>
<sequence>MEGSMREKRRRNGQKIKLQILNIIRDTIQKSQWSQMAAAKVIGVDQPKVSQIINGKASGFSLERLLVFLLRLHCKVELSVSIGEIPQNILNEVEGSQLSDDLNAIDLKVISKDSK</sequence>
<dbReference type="GeneID" id="92748348"/>
<evidence type="ECO:0000313" key="3">
    <source>
        <dbReference type="Proteomes" id="UP000055047"/>
    </source>
</evidence>
<evidence type="ECO:0000313" key="2">
    <source>
        <dbReference type="EMBL" id="CEG21023.1"/>
    </source>
</evidence>
<feature type="domain" description="HigA2-like helix-turn-helix" evidence="1">
    <location>
        <begin position="15"/>
        <end position="81"/>
    </location>
</feature>
<dbReference type="SUPFAM" id="SSF47413">
    <property type="entry name" value="lambda repressor-like DNA-binding domains"/>
    <property type="match status" value="1"/>
</dbReference>
<gene>
    <name evidence="2" type="primary">apxR</name>
    <name evidence="2" type="ORF">ANAPHAGO_00259</name>
</gene>
<proteinExistence type="predicted"/>
<accession>A0A098EFH9</accession>
<dbReference type="AlphaFoldDB" id="A0A098EFH9"/>
<dbReference type="EMBL" id="CCXQ01000146">
    <property type="protein sequence ID" value="CEG21023.1"/>
    <property type="molecule type" value="Genomic_DNA"/>
</dbReference>
<dbReference type="InterPro" id="IPR039554">
    <property type="entry name" value="HigA2-like_HTH"/>
</dbReference>
<name>A0A098EFH9_ANAPH</name>
<dbReference type="RefSeq" id="WP_226988836.1">
    <property type="nucleotide sequence ID" value="NZ_FLLR01000009.1"/>
</dbReference>
<dbReference type="Proteomes" id="UP000055047">
    <property type="component" value="Unassembled WGS sequence"/>
</dbReference>
<organism evidence="2 3">
    <name type="scientific">Anaplasma phagocytophilum</name>
    <name type="common">Ehrlichia phagocytophila</name>
    <dbReference type="NCBI Taxonomy" id="948"/>
    <lineage>
        <taxon>Bacteria</taxon>
        <taxon>Pseudomonadati</taxon>
        <taxon>Pseudomonadota</taxon>
        <taxon>Alphaproteobacteria</taxon>
        <taxon>Rickettsiales</taxon>
        <taxon>Anaplasmataceae</taxon>
        <taxon>Anaplasma</taxon>
        <taxon>phagocytophilum group</taxon>
    </lineage>
</organism>
<protein>
    <submittedName>
        <fullName evidence="2">Expression regulator ApxR</fullName>
    </submittedName>
</protein>